<organism evidence="4 7">
    <name type="scientific">Cellulosimicrobium cellulans</name>
    <name type="common">Arthrobacter luteus</name>
    <dbReference type="NCBI Taxonomy" id="1710"/>
    <lineage>
        <taxon>Bacteria</taxon>
        <taxon>Bacillati</taxon>
        <taxon>Actinomycetota</taxon>
        <taxon>Actinomycetes</taxon>
        <taxon>Micrococcales</taxon>
        <taxon>Promicromonosporaceae</taxon>
        <taxon>Cellulosimicrobium</taxon>
    </lineage>
</organism>
<evidence type="ECO:0000259" key="2">
    <source>
        <dbReference type="Pfam" id="PF13421"/>
    </source>
</evidence>
<dbReference type="CDD" id="cd03408">
    <property type="entry name" value="SPFH_like_u1"/>
    <property type="match status" value="1"/>
</dbReference>
<feature type="domain" description="SPFH" evidence="2">
    <location>
        <begin position="26"/>
        <end position="235"/>
    </location>
</feature>
<feature type="region of interest" description="Disordered" evidence="1">
    <location>
        <begin position="283"/>
        <end position="309"/>
    </location>
</feature>
<name>A0AAV5P5M7_CELCE</name>
<dbReference type="InterPro" id="IPR025640">
    <property type="entry name" value="GYF_2"/>
</dbReference>
<evidence type="ECO:0000256" key="1">
    <source>
        <dbReference type="SAM" id="MobiDB-lite"/>
    </source>
</evidence>
<feature type="region of interest" description="Disordered" evidence="1">
    <location>
        <begin position="365"/>
        <end position="387"/>
    </location>
</feature>
<dbReference type="AlphaFoldDB" id="A0AAV5P5M7"/>
<evidence type="ECO:0000313" key="6">
    <source>
        <dbReference type="Proteomes" id="UP000319068"/>
    </source>
</evidence>
<dbReference type="EMBL" id="CP041694">
    <property type="protein sequence ID" value="QDP75158.1"/>
    <property type="molecule type" value="Genomic_DNA"/>
</dbReference>
<dbReference type="Proteomes" id="UP000319068">
    <property type="component" value="Chromosome"/>
</dbReference>
<dbReference type="Proteomes" id="UP001165168">
    <property type="component" value="Unassembled WGS sequence"/>
</dbReference>
<dbReference type="EMBL" id="BSTG01000001">
    <property type="protein sequence ID" value="GLY56501.1"/>
    <property type="molecule type" value="Genomic_DNA"/>
</dbReference>
<evidence type="ECO:0000259" key="3">
    <source>
        <dbReference type="Pfam" id="PF14237"/>
    </source>
</evidence>
<proteinExistence type="predicted"/>
<dbReference type="RefSeq" id="WP_137280182.1">
    <property type="nucleotide sequence ID" value="NZ_BSTG01000001.1"/>
</dbReference>
<protein>
    <submittedName>
        <fullName evidence="4">Antifreeze protein, type I</fullName>
    </submittedName>
    <submittedName>
        <fullName evidence="5">SPFH domain-containing protein</fullName>
    </submittedName>
</protein>
<dbReference type="Pfam" id="PF13421">
    <property type="entry name" value="Band_7_1"/>
    <property type="match status" value="1"/>
</dbReference>
<dbReference type="Pfam" id="PF14237">
    <property type="entry name" value="GYF_2"/>
    <property type="match status" value="1"/>
</dbReference>
<keyword evidence="6" id="KW-1185">Reference proteome</keyword>
<evidence type="ECO:0000313" key="5">
    <source>
        <dbReference type="EMBL" id="QDP75158.1"/>
    </source>
</evidence>
<feature type="compositionally biased region" description="Low complexity" evidence="1">
    <location>
        <begin position="283"/>
        <end position="297"/>
    </location>
</feature>
<reference evidence="4" key="2">
    <citation type="submission" date="2023-03" db="EMBL/GenBank/DDBJ databases">
        <title>Cellulosimicrobium cellulans NBRC 103059.</title>
        <authorList>
            <person name="Ichikawa N."/>
            <person name="Sato H."/>
            <person name="Tonouchi N."/>
        </authorList>
    </citation>
    <scope>NUCLEOTIDE SEQUENCE</scope>
    <source>
        <strain evidence="4">NBRC 103059</strain>
    </source>
</reference>
<dbReference type="InterPro" id="IPR036013">
    <property type="entry name" value="Band_7/SPFH_dom_sf"/>
</dbReference>
<gene>
    <name evidence="4" type="primary">ydjI</name>
    <name evidence="4" type="ORF">Ccel01_11030</name>
    <name evidence="5" type="ORF">FOG94_08315</name>
</gene>
<feature type="compositionally biased region" description="Low complexity" evidence="1">
    <location>
        <begin position="376"/>
        <end position="387"/>
    </location>
</feature>
<dbReference type="Gene3D" id="3.30.479.30">
    <property type="entry name" value="Band 7 domain"/>
    <property type="match status" value="1"/>
</dbReference>
<sequence length="387" mass="40654">MSFMEKLRGQLIDIVEFLDESRDTIVWRFPRQGNEIKNQAKLVVREGQSAVFVSEGRLADVFGPGTYTLETQNLPILSTLQGWKHGFSSPFKAEVYFVTTRQLTDLTWGTQNPVILRDPELGAVRLRAFGTYALQVVDPAALLRQLVGTDPQFRTDEIGDYFRRLVVGQLGPALAEAGVAAVDLAANQGQIATRLAGQLSEDLSEYGIAVRRFVLENVSFPPEVEAALDKRTQMAVVGNLDQYTRFQAANAIETAAGNTGGAGDGLGLGAGMGLGAAMGQQLAQSLGTPSAPQAPAAPAGPPPLPAAESPWYWAVDGAQAGPGTTADLAGHVRSGALTRGSLVWQQGMDAWTPAGQVPALAPLFAATPPPLPPTGTPTGTSGDPAAG</sequence>
<accession>A0AAV5P5M7</accession>
<dbReference type="SUPFAM" id="SSF117892">
    <property type="entry name" value="Band 7/SPFH domain"/>
    <property type="match status" value="1"/>
</dbReference>
<dbReference type="PANTHER" id="PTHR37826:SF2">
    <property type="entry name" value="ZINC-RIBBON DOMAIN-CONTAINING PROTEIN"/>
    <property type="match status" value="1"/>
</dbReference>
<dbReference type="InterPro" id="IPR033880">
    <property type="entry name" value="SPFH_YdjI"/>
</dbReference>
<evidence type="ECO:0000313" key="4">
    <source>
        <dbReference type="EMBL" id="GLY56501.1"/>
    </source>
</evidence>
<feature type="domain" description="GYF" evidence="3">
    <location>
        <begin position="311"/>
        <end position="360"/>
    </location>
</feature>
<evidence type="ECO:0000313" key="7">
    <source>
        <dbReference type="Proteomes" id="UP001165168"/>
    </source>
</evidence>
<reference evidence="5 6" key="1">
    <citation type="submission" date="2019-07" db="EMBL/GenBank/DDBJ databases">
        <title>Complete Genome Sequence and Methylome Analysis of Arthrobacter luteus NEB113.</title>
        <authorList>
            <person name="Fomenkov A."/>
            <person name="Anton B.P."/>
            <person name="Vincze T."/>
            <person name="Roberts R.J."/>
        </authorList>
    </citation>
    <scope>NUCLEOTIDE SEQUENCE [LARGE SCALE GENOMIC DNA]</scope>
    <source>
        <strain evidence="5 6">NEB113</strain>
    </source>
</reference>
<dbReference type="PANTHER" id="PTHR37826">
    <property type="entry name" value="FLOTILLIN BAND_7_5 DOMAIN PROTEIN"/>
    <property type="match status" value="1"/>
</dbReference>